<keyword evidence="2" id="KW-0732">Signal</keyword>
<dbReference type="InterPro" id="IPR002018">
    <property type="entry name" value="CarbesteraseB"/>
</dbReference>
<dbReference type="AlphaFoldDB" id="A0A9N9XSH2"/>
<dbReference type="OrthoDB" id="408631at2759"/>
<dbReference type="EMBL" id="OU900096">
    <property type="protein sequence ID" value="CAG9860252.1"/>
    <property type="molecule type" value="Genomic_DNA"/>
</dbReference>
<evidence type="ECO:0000313" key="5">
    <source>
        <dbReference type="Proteomes" id="UP001153712"/>
    </source>
</evidence>
<name>A0A9N9XSH2_PHYSR</name>
<dbReference type="SUPFAM" id="SSF53474">
    <property type="entry name" value="alpha/beta-Hydrolases"/>
    <property type="match status" value="1"/>
</dbReference>
<dbReference type="InterPro" id="IPR029058">
    <property type="entry name" value="AB_hydrolase_fold"/>
</dbReference>
<protein>
    <recommendedName>
        <fullName evidence="3">Carboxylesterase type B domain-containing protein</fullName>
    </recommendedName>
</protein>
<organism evidence="4 5">
    <name type="scientific">Phyllotreta striolata</name>
    <name type="common">Striped flea beetle</name>
    <name type="synonym">Crioceris striolata</name>
    <dbReference type="NCBI Taxonomy" id="444603"/>
    <lineage>
        <taxon>Eukaryota</taxon>
        <taxon>Metazoa</taxon>
        <taxon>Ecdysozoa</taxon>
        <taxon>Arthropoda</taxon>
        <taxon>Hexapoda</taxon>
        <taxon>Insecta</taxon>
        <taxon>Pterygota</taxon>
        <taxon>Neoptera</taxon>
        <taxon>Endopterygota</taxon>
        <taxon>Coleoptera</taxon>
        <taxon>Polyphaga</taxon>
        <taxon>Cucujiformia</taxon>
        <taxon>Chrysomeloidea</taxon>
        <taxon>Chrysomelidae</taxon>
        <taxon>Galerucinae</taxon>
        <taxon>Alticini</taxon>
        <taxon>Phyllotreta</taxon>
    </lineage>
</organism>
<dbReference type="Pfam" id="PF00135">
    <property type="entry name" value="COesterase"/>
    <property type="match status" value="1"/>
</dbReference>
<accession>A0A9N9XSH2</accession>
<keyword evidence="1" id="KW-0325">Glycoprotein</keyword>
<reference evidence="4" key="1">
    <citation type="submission" date="2022-01" db="EMBL/GenBank/DDBJ databases">
        <authorList>
            <person name="King R."/>
        </authorList>
    </citation>
    <scope>NUCLEOTIDE SEQUENCE</scope>
</reference>
<evidence type="ECO:0000256" key="1">
    <source>
        <dbReference type="ARBA" id="ARBA00023180"/>
    </source>
</evidence>
<dbReference type="Gene3D" id="3.40.50.1820">
    <property type="entry name" value="alpha/beta hydrolase"/>
    <property type="match status" value="1"/>
</dbReference>
<dbReference type="InterPro" id="IPR019819">
    <property type="entry name" value="Carboxylesterase_B_CS"/>
</dbReference>
<feature type="signal peptide" evidence="2">
    <location>
        <begin position="1"/>
        <end position="20"/>
    </location>
</feature>
<dbReference type="PANTHER" id="PTHR11559">
    <property type="entry name" value="CARBOXYLESTERASE"/>
    <property type="match status" value="1"/>
</dbReference>
<dbReference type="Proteomes" id="UP001153712">
    <property type="component" value="Chromosome 3"/>
</dbReference>
<dbReference type="InterPro" id="IPR050309">
    <property type="entry name" value="Type-B_Carboxylest/Lipase"/>
</dbReference>
<gene>
    <name evidence="4" type="ORF">PHYEVI_LOCUS6608</name>
</gene>
<evidence type="ECO:0000313" key="4">
    <source>
        <dbReference type="EMBL" id="CAG9860252.1"/>
    </source>
</evidence>
<evidence type="ECO:0000259" key="3">
    <source>
        <dbReference type="Pfam" id="PF00135"/>
    </source>
</evidence>
<sequence>MKIVCTILLFVSFTGIPISGCDTKENLIVEVHSGKIQGHVLKSGNGKDYYAFQEIPYAAPPIGKLRFRLPQEPEKWPGVLPTTKNTKVCYQSNAYNLNKTEDCLYLNVYTPVIPGGNESLPILFWIHGGGFNWGSGTYDDYGPKYLMGQGIIVVSTNYRLNPFGFLSTEDGVIPGNLGMIDVQFALKWVQKNIHLFGGNPNQVIIAGESCGSMGVNMLLLGPWSDGKPLFHGAIMESSSQLGGVYQVNARENAFALARRVNASFSSNDSYELLEVLQNASTDDLFQPKLIMGTTTEKTGDFSYPALQAYMDGNIKKVPLLIGINSEERITSVSSISDDKLAEMDKDPSLLISPWIHMSPENRTIAGKLLKKLYTNKTFVEDHAAYIRWATDIDFATPTGKQVQLGAKYAPNYLYKFSYWGEMGANHFQKNMLPGAERVGHMEELHYYWVFENNDDLSKFPQEDQNTLWRMIRLWTNFVKYLNPTPVEDPLLFNITWPTSKPDTLDYLNINSTFKIEQNLRMYKEISSILDKYMEPPYEAYGHI</sequence>
<feature type="chain" id="PRO_5040509347" description="Carboxylesterase type B domain-containing protein" evidence="2">
    <location>
        <begin position="21"/>
        <end position="543"/>
    </location>
</feature>
<keyword evidence="5" id="KW-1185">Reference proteome</keyword>
<dbReference type="PROSITE" id="PS00941">
    <property type="entry name" value="CARBOXYLESTERASE_B_2"/>
    <property type="match status" value="1"/>
</dbReference>
<evidence type="ECO:0000256" key="2">
    <source>
        <dbReference type="SAM" id="SignalP"/>
    </source>
</evidence>
<proteinExistence type="predicted"/>
<feature type="domain" description="Carboxylesterase type B" evidence="3">
    <location>
        <begin position="27"/>
        <end position="520"/>
    </location>
</feature>